<organism evidence="1 2">
    <name type="scientific">Moorena producens PAL-8-15-08-1</name>
    <dbReference type="NCBI Taxonomy" id="1458985"/>
    <lineage>
        <taxon>Bacteria</taxon>
        <taxon>Bacillati</taxon>
        <taxon>Cyanobacteriota</taxon>
        <taxon>Cyanophyceae</taxon>
        <taxon>Coleofasciculales</taxon>
        <taxon>Coleofasciculaceae</taxon>
        <taxon>Moorena</taxon>
    </lineage>
</organism>
<dbReference type="PROSITE" id="PS00018">
    <property type="entry name" value="EF_HAND_1"/>
    <property type="match status" value="1"/>
</dbReference>
<evidence type="ECO:0000313" key="2">
    <source>
        <dbReference type="Proteomes" id="UP000177870"/>
    </source>
</evidence>
<reference evidence="2" key="1">
    <citation type="submission" date="2016-10" db="EMBL/GenBank/DDBJ databases">
        <title>Comparative genomics uncovers the prolific and rare metabolic potential of the cyanobacterial genus Moorea.</title>
        <authorList>
            <person name="Leao T."/>
            <person name="Castelao G."/>
            <person name="Korobeynikov A."/>
            <person name="Monroe E.A."/>
            <person name="Podell S."/>
            <person name="Glukhov E."/>
            <person name="Allen E."/>
            <person name="Gerwick W.H."/>
            <person name="Gerwick L."/>
        </authorList>
    </citation>
    <scope>NUCLEOTIDE SEQUENCE [LARGE SCALE GENOMIC DNA]</scope>
    <source>
        <strain evidence="2">PAL-8-15-08-1</strain>
    </source>
</reference>
<accession>A0A1D8U287</accession>
<dbReference type="RefSeq" id="WP_070396331.1">
    <property type="nucleotide sequence ID" value="NZ_CP017599.1"/>
</dbReference>
<dbReference type="Proteomes" id="UP000177870">
    <property type="component" value="Chromosome"/>
</dbReference>
<protein>
    <recommendedName>
        <fullName evidence="3">EF-hand domain-containing protein</fullName>
    </recommendedName>
</protein>
<proteinExistence type="predicted"/>
<sequence length="81" mass="8982">MITISDLNVSQESCLNEIKDAEMMGHIMGGFFTFNFGFRGNLGNSLAFDLDNDGTIEANEFFNPFSFSNRISIDFGDLLGL</sequence>
<name>A0A1D8U287_9CYAN</name>
<evidence type="ECO:0000313" key="1">
    <source>
        <dbReference type="EMBL" id="AOX03965.1"/>
    </source>
</evidence>
<dbReference type="STRING" id="1458985.BJP34_35110"/>
<dbReference type="EMBL" id="CP017599">
    <property type="protein sequence ID" value="AOX03965.1"/>
    <property type="molecule type" value="Genomic_DNA"/>
</dbReference>
<gene>
    <name evidence="1" type="ORF">BJP34_35110</name>
</gene>
<dbReference type="AlphaFoldDB" id="A0A1D8U287"/>
<dbReference type="KEGG" id="mpro:BJP34_35110"/>
<dbReference type="InterPro" id="IPR018247">
    <property type="entry name" value="EF_Hand_1_Ca_BS"/>
</dbReference>
<evidence type="ECO:0008006" key="3">
    <source>
        <dbReference type="Google" id="ProtNLM"/>
    </source>
</evidence>